<dbReference type="Proteomes" id="UP001418222">
    <property type="component" value="Unassembled WGS sequence"/>
</dbReference>
<organism evidence="2 3">
    <name type="scientific">Platanthera zijinensis</name>
    <dbReference type="NCBI Taxonomy" id="2320716"/>
    <lineage>
        <taxon>Eukaryota</taxon>
        <taxon>Viridiplantae</taxon>
        <taxon>Streptophyta</taxon>
        <taxon>Embryophyta</taxon>
        <taxon>Tracheophyta</taxon>
        <taxon>Spermatophyta</taxon>
        <taxon>Magnoliopsida</taxon>
        <taxon>Liliopsida</taxon>
        <taxon>Asparagales</taxon>
        <taxon>Orchidaceae</taxon>
        <taxon>Orchidoideae</taxon>
        <taxon>Orchideae</taxon>
        <taxon>Orchidinae</taxon>
        <taxon>Platanthera</taxon>
    </lineage>
</organism>
<feature type="compositionally biased region" description="Polar residues" evidence="1">
    <location>
        <begin position="136"/>
        <end position="151"/>
    </location>
</feature>
<gene>
    <name evidence="2" type="ORF">KSP39_PZI006077</name>
</gene>
<name>A0AAP0BSY5_9ASPA</name>
<evidence type="ECO:0000256" key="1">
    <source>
        <dbReference type="SAM" id="MobiDB-lite"/>
    </source>
</evidence>
<accession>A0AAP0BSY5</accession>
<comment type="caution">
    <text evidence="2">The sequence shown here is derived from an EMBL/GenBank/DDBJ whole genome shotgun (WGS) entry which is preliminary data.</text>
</comment>
<feature type="region of interest" description="Disordered" evidence="1">
    <location>
        <begin position="133"/>
        <end position="152"/>
    </location>
</feature>
<keyword evidence="3" id="KW-1185">Reference proteome</keyword>
<evidence type="ECO:0000313" key="2">
    <source>
        <dbReference type="EMBL" id="KAK8949560.1"/>
    </source>
</evidence>
<reference evidence="2 3" key="1">
    <citation type="journal article" date="2022" name="Nat. Plants">
        <title>Genomes of leafy and leafless Platanthera orchids illuminate the evolution of mycoheterotrophy.</title>
        <authorList>
            <person name="Li M.H."/>
            <person name="Liu K.W."/>
            <person name="Li Z."/>
            <person name="Lu H.C."/>
            <person name="Ye Q.L."/>
            <person name="Zhang D."/>
            <person name="Wang J.Y."/>
            <person name="Li Y.F."/>
            <person name="Zhong Z.M."/>
            <person name="Liu X."/>
            <person name="Yu X."/>
            <person name="Liu D.K."/>
            <person name="Tu X.D."/>
            <person name="Liu B."/>
            <person name="Hao Y."/>
            <person name="Liao X.Y."/>
            <person name="Jiang Y.T."/>
            <person name="Sun W.H."/>
            <person name="Chen J."/>
            <person name="Chen Y.Q."/>
            <person name="Ai Y."/>
            <person name="Zhai J.W."/>
            <person name="Wu S.S."/>
            <person name="Zhou Z."/>
            <person name="Hsiao Y.Y."/>
            <person name="Wu W.L."/>
            <person name="Chen Y.Y."/>
            <person name="Lin Y.F."/>
            <person name="Hsu J.L."/>
            <person name="Li C.Y."/>
            <person name="Wang Z.W."/>
            <person name="Zhao X."/>
            <person name="Zhong W.Y."/>
            <person name="Ma X.K."/>
            <person name="Ma L."/>
            <person name="Huang J."/>
            <person name="Chen G.Z."/>
            <person name="Huang M.Z."/>
            <person name="Huang L."/>
            <person name="Peng D.H."/>
            <person name="Luo Y.B."/>
            <person name="Zou S.Q."/>
            <person name="Chen S.P."/>
            <person name="Lan S."/>
            <person name="Tsai W.C."/>
            <person name="Van de Peer Y."/>
            <person name="Liu Z.J."/>
        </authorList>
    </citation>
    <scope>NUCLEOTIDE SEQUENCE [LARGE SCALE GENOMIC DNA]</scope>
    <source>
        <strain evidence="2">Lor287</strain>
    </source>
</reference>
<dbReference type="AlphaFoldDB" id="A0AAP0BSY5"/>
<sequence>MGHLFRQCATTATSLNTFGLTASEERHHYQHLRMLHLLSSSGARDVVKDVDSKTTTVLETSGTKSLGANRRVRGSNMANDRTGIGHTRVGTRPCPYLCPIRERSEELEEKIEHHTSGNTPVSFSGKIEDLLPTNPCAKNTKNNTTVSSPMSDDTAHDQTHLFVFNHLGTIHTACDTAVLEPVFDPVCKETIKTYRKTRIGTFGSKHLENFWRTKVEHSREGGIEGDYSYGFNLHVSLLIFPFSWWI</sequence>
<proteinExistence type="predicted"/>
<protein>
    <submittedName>
        <fullName evidence="2">Uncharacterized protein</fullName>
    </submittedName>
</protein>
<evidence type="ECO:0000313" key="3">
    <source>
        <dbReference type="Proteomes" id="UP001418222"/>
    </source>
</evidence>
<dbReference type="EMBL" id="JBBWWQ010000004">
    <property type="protein sequence ID" value="KAK8949560.1"/>
    <property type="molecule type" value="Genomic_DNA"/>
</dbReference>